<dbReference type="AlphaFoldDB" id="A0A8B8CD82"/>
<dbReference type="OrthoDB" id="6144914at2759"/>
<feature type="compositionally biased region" description="Polar residues" evidence="1">
    <location>
        <begin position="477"/>
        <end position="486"/>
    </location>
</feature>
<evidence type="ECO:0000313" key="3">
    <source>
        <dbReference type="RefSeq" id="XP_022313733.1"/>
    </source>
</evidence>
<keyword evidence="2" id="KW-1185">Reference proteome</keyword>
<dbReference type="GO" id="GO:1905168">
    <property type="term" value="P:positive regulation of double-strand break repair via homologous recombination"/>
    <property type="evidence" value="ECO:0007669"/>
    <property type="project" value="TreeGrafter"/>
</dbReference>
<reference evidence="3" key="1">
    <citation type="submission" date="2025-08" db="UniProtKB">
        <authorList>
            <consortium name="RefSeq"/>
        </authorList>
    </citation>
    <scope>IDENTIFICATION</scope>
    <source>
        <tissue evidence="3">Whole sample</tissue>
    </source>
</reference>
<dbReference type="Proteomes" id="UP000694844">
    <property type="component" value="Chromosome 2"/>
</dbReference>
<dbReference type="InterPro" id="IPR033333">
    <property type="entry name" value="FANCB"/>
</dbReference>
<evidence type="ECO:0000256" key="1">
    <source>
        <dbReference type="SAM" id="MobiDB-lite"/>
    </source>
</evidence>
<feature type="region of interest" description="Disordered" evidence="1">
    <location>
        <begin position="477"/>
        <end position="496"/>
    </location>
</feature>
<dbReference type="GeneID" id="111118509"/>
<dbReference type="RefSeq" id="XP_022313733.1">
    <property type="nucleotide sequence ID" value="XM_022458025.1"/>
</dbReference>
<name>A0A8B8CD82_CRAVI</name>
<organism evidence="2 3">
    <name type="scientific">Crassostrea virginica</name>
    <name type="common">Eastern oyster</name>
    <dbReference type="NCBI Taxonomy" id="6565"/>
    <lineage>
        <taxon>Eukaryota</taxon>
        <taxon>Metazoa</taxon>
        <taxon>Spiralia</taxon>
        <taxon>Lophotrochozoa</taxon>
        <taxon>Mollusca</taxon>
        <taxon>Bivalvia</taxon>
        <taxon>Autobranchia</taxon>
        <taxon>Pteriomorphia</taxon>
        <taxon>Ostreida</taxon>
        <taxon>Ostreoidea</taxon>
        <taxon>Ostreidae</taxon>
        <taxon>Crassostrea</taxon>
    </lineage>
</organism>
<accession>A0A8B8CD82</accession>
<dbReference type="PANTHER" id="PTHR28450">
    <property type="entry name" value="FANCONI ANEMIA GROUP B PROTEIN"/>
    <property type="match status" value="1"/>
</dbReference>
<dbReference type="KEGG" id="cvn:111118509"/>
<dbReference type="PANTHER" id="PTHR28450:SF1">
    <property type="entry name" value="FANCONI ANEMIA GROUP B PROTEIN"/>
    <property type="match status" value="1"/>
</dbReference>
<dbReference type="GO" id="GO:0036297">
    <property type="term" value="P:interstrand cross-link repair"/>
    <property type="evidence" value="ECO:0007669"/>
    <property type="project" value="InterPro"/>
</dbReference>
<gene>
    <name evidence="3" type="primary">LOC111118509</name>
</gene>
<sequence length="782" mass="89143">MDQLFVLEGRLCQCLKERPNLVKVCMYDFCQNDKIFKKYQDFSVDINSEVKDILGIYVKLNSFTGFYNIILNVSTTVAVEHVIVLDRSCRLITHVDIFSSTKQCLYFVDGPALVKCKFDNELTYQSLMGKHKEHVLLKNVSVKSLLWTGYCREIESVAVFLLITRDGQTEHFTCFVDCYTGKCKSIDSSLFIPKELLNLVTANVIRISKGESCGKSSYHSEISLFTCEGYMIHLQDGRILWALPTSVADVKNSVLFSWSVFSLNTQFTAIYSNGTVSFISLQERKVIDKVTDVAAVCLGDFVGCGQTQILCLHSGFPWDSAARWQLTDRGLWLFDREARGAEHQSDHQPAVLALQKRLQTELISLHKKSHIVDEERSEFIGNIWKFLLREQSQISGSLEESPQAVETSPISVEKIWQVVVDDKWVVGVNIVNRCDCFLHDLTISLFSANEESKKAHSVIHSTSKWLVAEDQETRSSKVTKQGTMKVSKSKAPPSKLQPREKGVVVCKTNLPTFVSHPDFNCEVILTFSMCDKTEKEEINWDEHQKPVKLWCGTVTMDTTSLIEGKYDMEAGSRNATLDFWSQKAVSLLTQITCYLEMKTTWSNVSKLGDWLEKFCDFHYNADHNVYRSSLQMFGRLSLVIQPLPSHDKAHLVVHADSEREILLLIHHLYSRLADDIVIFPRPDQKGEELQKAIEAIKKEIEIMKPKETETGSRTVQMARSELPESDDSGAVLVNNVRENFRKRKEMANKCDMQFYQNSAKTNSVCLYKYQQQTDKAIAELEL</sequence>
<proteinExistence type="predicted"/>
<dbReference type="GO" id="GO:1990414">
    <property type="term" value="P:replication-born double-strand break repair via sister chromatid exchange"/>
    <property type="evidence" value="ECO:0007669"/>
    <property type="project" value="TreeGrafter"/>
</dbReference>
<dbReference type="GO" id="GO:2000042">
    <property type="term" value="P:negative regulation of double-strand break repair via homologous recombination"/>
    <property type="evidence" value="ECO:0007669"/>
    <property type="project" value="TreeGrafter"/>
</dbReference>
<evidence type="ECO:0000313" key="2">
    <source>
        <dbReference type="Proteomes" id="UP000694844"/>
    </source>
</evidence>
<dbReference type="GO" id="GO:0043240">
    <property type="term" value="C:Fanconi anaemia nuclear complex"/>
    <property type="evidence" value="ECO:0007669"/>
    <property type="project" value="InterPro"/>
</dbReference>
<protein>
    <submittedName>
        <fullName evidence="3">Uncharacterized protein LOC111118509</fullName>
    </submittedName>
</protein>